<evidence type="ECO:0000313" key="8">
    <source>
        <dbReference type="Proteomes" id="UP000266206"/>
    </source>
</evidence>
<proteinExistence type="inferred from homology"/>
<keyword evidence="3 6" id="KW-0812">Transmembrane</keyword>
<dbReference type="PANTHER" id="PTHR23427:SF2">
    <property type="entry name" value="SURFEIT LOCUS PROTEIN 1"/>
    <property type="match status" value="1"/>
</dbReference>
<protein>
    <recommendedName>
        <fullName evidence="6">SURF1-like protein</fullName>
    </recommendedName>
</protein>
<feature type="transmembrane region" description="Helical" evidence="6">
    <location>
        <begin position="232"/>
        <end position="254"/>
    </location>
</feature>
<dbReference type="InterPro" id="IPR045214">
    <property type="entry name" value="Surf1/Surf4"/>
</dbReference>
<sequence length="268" mass="29689">MTQANLPLRTLSALITLAIVAAVCFSLGQWQLDRAAEREAILERINAGRAMAPLALSAQTPTAQLTPWRRVQATGQWLDQFTVLLANRNHEGRPGYWVATPLELEPNQAVLVLRGWIPRPIGAGQSLPELNGAAGTQTIEGELLSHIPRLFELWSFGSANTESPLEQANWKEHHSPPELQNLSLQDAERATGLKLLPAVVQQTSADRLPNGTPLVQDWAAPQTDADKNRGYALQWFIFALIAVGAWLVVAWRAWQRRRKVASPSHFKE</sequence>
<dbReference type="Pfam" id="PF02104">
    <property type="entry name" value="SURF1"/>
    <property type="match status" value="1"/>
</dbReference>
<gene>
    <name evidence="7" type="ORF">CJP73_11830</name>
</gene>
<comment type="caution">
    <text evidence="7">The sequence shown here is derived from an EMBL/GenBank/DDBJ whole genome shotgun (WGS) entry which is preliminary data.</text>
</comment>
<evidence type="ECO:0000256" key="1">
    <source>
        <dbReference type="ARBA" id="ARBA00004370"/>
    </source>
</evidence>
<keyword evidence="6" id="KW-1003">Cell membrane</keyword>
<evidence type="ECO:0000256" key="2">
    <source>
        <dbReference type="ARBA" id="ARBA00007165"/>
    </source>
</evidence>
<dbReference type="PROSITE" id="PS50895">
    <property type="entry name" value="SURF1"/>
    <property type="match status" value="1"/>
</dbReference>
<keyword evidence="5 6" id="KW-0472">Membrane</keyword>
<evidence type="ECO:0000256" key="3">
    <source>
        <dbReference type="ARBA" id="ARBA00022692"/>
    </source>
</evidence>
<dbReference type="EMBL" id="NQYH01000011">
    <property type="protein sequence ID" value="RIY40033.1"/>
    <property type="molecule type" value="Genomic_DNA"/>
</dbReference>
<evidence type="ECO:0000256" key="4">
    <source>
        <dbReference type="ARBA" id="ARBA00022989"/>
    </source>
</evidence>
<dbReference type="OrthoDB" id="9789940at2"/>
<dbReference type="InterPro" id="IPR002994">
    <property type="entry name" value="Surf1/Shy1"/>
</dbReference>
<organism evidence="7 8">
    <name type="scientific">Neopusillimonas maritima</name>
    <dbReference type="NCBI Taxonomy" id="2026239"/>
    <lineage>
        <taxon>Bacteria</taxon>
        <taxon>Pseudomonadati</taxon>
        <taxon>Pseudomonadota</taxon>
        <taxon>Betaproteobacteria</taxon>
        <taxon>Burkholderiales</taxon>
        <taxon>Alcaligenaceae</taxon>
        <taxon>Neopusillimonas</taxon>
    </lineage>
</organism>
<evidence type="ECO:0000313" key="7">
    <source>
        <dbReference type="EMBL" id="RIY40033.1"/>
    </source>
</evidence>
<dbReference type="RefSeq" id="WP_114419322.1">
    <property type="nucleotide sequence ID" value="NZ_NQYH01000011.1"/>
</dbReference>
<comment type="caution">
    <text evidence="6">Lacks conserved residue(s) required for the propagation of feature annotation.</text>
</comment>
<dbReference type="AlphaFoldDB" id="A0A3A1YP34"/>
<comment type="subcellular location">
    <subcellularLocation>
        <location evidence="6">Cell membrane</location>
        <topology evidence="6">Multi-pass membrane protein</topology>
    </subcellularLocation>
    <subcellularLocation>
        <location evidence="1">Membrane</location>
    </subcellularLocation>
</comment>
<keyword evidence="4 6" id="KW-1133">Transmembrane helix</keyword>
<comment type="similarity">
    <text evidence="2 6">Belongs to the SURF1 family.</text>
</comment>
<dbReference type="GO" id="GO:0005886">
    <property type="term" value="C:plasma membrane"/>
    <property type="evidence" value="ECO:0007669"/>
    <property type="project" value="UniProtKB-SubCell"/>
</dbReference>
<dbReference type="PANTHER" id="PTHR23427">
    <property type="entry name" value="SURFEIT LOCUS PROTEIN"/>
    <property type="match status" value="1"/>
</dbReference>
<dbReference type="Proteomes" id="UP000266206">
    <property type="component" value="Unassembled WGS sequence"/>
</dbReference>
<name>A0A3A1YP34_9BURK</name>
<accession>A0A3A1YP34</accession>
<evidence type="ECO:0000256" key="6">
    <source>
        <dbReference type="RuleBase" id="RU363076"/>
    </source>
</evidence>
<dbReference type="CDD" id="cd06662">
    <property type="entry name" value="SURF1"/>
    <property type="match status" value="1"/>
</dbReference>
<evidence type="ECO:0000256" key="5">
    <source>
        <dbReference type="ARBA" id="ARBA00023136"/>
    </source>
</evidence>
<reference evidence="7 8" key="1">
    <citation type="submission" date="2017-08" db="EMBL/GenBank/DDBJ databases">
        <title>Pusillimonas indicus sp. nov., a member of the family Alcaligenaceae isolated from surface seawater.</title>
        <authorList>
            <person name="Li J."/>
        </authorList>
    </citation>
    <scope>NUCLEOTIDE SEQUENCE [LARGE SCALE GENOMIC DNA]</scope>
    <source>
        <strain evidence="7 8">L52-1-41</strain>
    </source>
</reference>